<dbReference type="Pfam" id="PF07238">
    <property type="entry name" value="PilZ"/>
    <property type="match status" value="2"/>
</dbReference>
<accession>A0A1U6IP72</accession>
<dbReference type="GO" id="GO:0035438">
    <property type="term" value="F:cyclic-di-GMP binding"/>
    <property type="evidence" value="ECO:0007669"/>
    <property type="project" value="InterPro"/>
</dbReference>
<dbReference type="InterPro" id="IPR009875">
    <property type="entry name" value="PilZ_domain"/>
</dbReference>
<sequence length="215" mass="23700">MGGTLAMKYPGILSEPEAGQIDDHNEKRIQPRFALMLRSAKLVGPSGEFLCIVRDVSESGAKLKIFHPVVNDEPLALEIATGEQFGIEKVWEKDGEAGVRFLDSVDIMRFIAEAGPFPKRPVRIRVNHGVTLSFAGTTASATVCDLSRQGARIETSQHLAIGQTIRIGGDHLPEFEATVCWRKHPAYGLVFRQLMSMEELAQRVYRMQLQGPGTA</sequence>
<evidence type="ECO:0000259" key="1">
    <source>
        <dbReference type="Pfam" id="PF07238"/>
    </source>
</evidence>
<gene>
    <name evidence="2" type="ORF">SAMN06295987_11059</name>
</gene>
<dbReference type="AlphaFoldDB" id="A0A1U6IP72"/>
<protein>
    <submittedName>
        <fullName evidence="2">PilZ domain-containing protein</fullName>
    </submittedName>
</protein>
<dbReference type="SUPFAM" id="SSF141371">
    <property type="entry name" value="PilZ domain-like"/>
    <property type="match status" value="2"/>
</dbReference>
<reference evidence="3" key="1">
    <citation type="submission" date="2017-02" db="EMBL/GenBank/DDBJ databases">
        <authorList>
            <person name="Varghese N."/>
            <person name="Submissions S."/>
        </authorList>
    </citation>
    <scope>NUCLEOTIDE SEQUENCE [LARGE SCALE GENOMIC DNA]</scope>
    <source>
        <strain evidence="3">SM117</strain>
    </source>
</reference>
<organism evidence="2 3">
    <name type="scientific">Novosphingobium mathurense</name>
    <dbReference type="NCBI Taxonomy" id="428990"/>
    <lineage>
        <taxon>Bacteria</taxon>
        <taxon>Pseudomonadati</taxon>
        <taxon>Pseudomonadota</taxon>
        <taxon>Alphaproteobacteria</taxon>
        <taxon>Sphingomonadales</taxon>
        <taxon>Sphingomonadaceae</taxon>
        <taxon>Novosphingobium</taxon>
    </lineage>
</organism>
<dbReference type="EMBL" id="FVZE01000010">
    <property type="protein sequence ID" value="SLK09794.1"/>
    <property type="molecule type" value="Genomic_DNA"/>
</dbReference>
<dbReference type="Proteomes" id="UP000190989">
    <property type="component" value="Unassembled WGS sequence"/>
</dbReference>
<keyword evidence="3" id="KW-1185">Reference proteome</keyword>
<name>A0A1U6IP72_9SPHN</name>
<dbReference type="Gene3D" id="2.40.10.220">
    <property type="entry name" value="predicted glycosyltransferase like domains"/>
    <property type="match status" value="1"/>
</dbReference>
<feature type="domain" description="PilZ" evidence="1">
    <location>
        <begin position="27"/>
        <end position="103"/>
    </location>
</feature>
<feature type="domain" description="PilZ" evidence="1">
    <location>
        <begin position="122"/>
        <end position="199"/>
    </location>
</feature>
<evidence type="ECO:0000313" key="2">
    <source>
        <dbReference type="EMBL" id="SLK09794.1"/>
    </source>
</evidence>
<evidence type="ECO:0000313" key="3">
    <source>
        <dbReference type="Proteomes" id="UP000190989"/>
    </source>
</evidence>
<proteinExistence type="predicted"/>